<organism evidence="3 4">
    <name type="scientific">Clonostachys chloroleuca</name>
    <dbReference type="NCBI Taxonomy" id="1926264"/>
    <lineage>
        <taxon>Eukaryota</taxon>
        <taxon>Fungi</taxon>
        <taxon>Dikarya</taxon>
        <taxon>Ascomycota</taxon>
        <taxon>Pezizomycotina</taxon>
        <taxon>Sordariomycetes</taxon>
        <taxon>Hypocreomycetidae</taxon>
        <taxon>Hypocreales</taxon>
        <taxon>Bionectriaceae</taxon>
        <taxon>Clonostachys</taxon>
    </lineage>
</organism>
<keyword evidence="4" id="KW-1185">Reference proteome</keyword>
<accession>A0AA35PWY1</accession>
<proteinExistence type="predicted"/>
<dbReference type="SUPFAM" id="SSF52266">
    <property type="entry name" value="SGNH hydrolase"/>
    <property type="match status" value="1"/>
</dbReference>
<dbReference type="AlphaFoldDB" id="A0AA35PWY1"/>
<feature type="signal peptide" evidence="1">
    <location>
        <begin position="1"/>
        <end position="19"/>
    </location>
</feature>
<gene>
    <name evidence="3" type="ORF">CCHLO57077_00017247</name>
</gene>
<dbReference type="InterPro" id="IPR037459">
    <property type="entry name" value="RhgT-like"/>
</dbReference>
<evidence type="ECO:0000313" key="3">
    <source>
        <dbReference type="EMBL" id="CAI6042869.1"/>
    </source>
</evidence>
<dbReference type="CDD" id="cd01821">
    <property type="entry name" value="Rhamnogalacturan_acetylesterase_like"/>
    <property type="match status" value="1"/>
</dbReference>
<feature type="chain" id="PRO_5041244515" description="SGNH hydrolase-type esterase domain-containing protein" evidence="1">
    <location>
        <begin position="20"/>
        <end position="248"/>
    </location>
</feature>
<dbReference type="Gene3D" id="3.40.50.1110">
    <property type="entry name" value="SGNH hydrolase"/>
    <property type="match status" value="1"/>
</dbReference>
<dbReference type="Proteomes" id="UP001160390">
    <property type="component" value="Unassembled WGS sequence"/>
</dbReference>
<dbReference type="EMBL" id="CABFNP030000549">
    <property type="protein sequence ID" value="CAI6042869.1"/>
    <property type="molecule type" value="Genomic_DNA"/>
</dbReference>
<dbReference type="PANTHER" id="PTHR43695:SF2">
    <property type="entry name" value="PUTATIVE (AFU_ORTHOLOGUE AFUA_2G17250)-RELATED"/>
    <property type="match status" value="1"/>
</dbReference>
<dbReference type="GO" id="GO:0016787">
    <property type="term" value="F:hydrolase activity"/>
    <property type="evidence" value="ECO:0007669"/>
    <property type="project" value="InterPro"/>
</dbReference>
<name>A0AA35PWY1_9HYPO</name>
<dbReference type="Pfam" id="PF13472">
    <property type="entry name" value="Lipase_GDSL_2"/>
    <property type="match status" value="1"/>
</dbReference>
<protein>
    <recommendedName>
        <fullName evidence="2">SGNH hydrolase-type esterase domain-containing protein</fullName>
    </recommendedName>
</protein>
<feature type="domain" description="SGNH hydrolase-type esterase" evidence="2">
    <location>
        <begin position="34"/>
        <end position="205"/>
    </location>
</feature>
<dbReference type="InterPro" id="IPR036514">
    <property type="entry name" value="SGNH_hydro_sf"/>
</dbReference>
<dbReference type="InterPro" id="IPR013830">
    <property type="entry name" value="SGNH_hydro"/>
</dbReference>
<keyword evidence="1" id="KW-0732">Signal</keyword>
<evidence type="ECO:0000259" key="2">
    <source>
        <dbReference type="Pfam" id="PF13472"/>
    </source>
</evidence>
<evidence type="ECO:0000313" key="4">
    <source>
        <dbReference type="Proteomes" id="UP001160390"/>
    </source>
</evidence>
<reference evidence="3" key="1">
    <citation type="submission" date="2023-01" db="EMBL/GenBank/DDBJ databases">
        <authorList>
            <person name="Piombo E."/>
        </authorList>
    </citation>
    <scope>NUCLEOTIDE SEQUENCE</scope>
</reference>
<dbReference type="PANTHER" id="PTHR43695">
    <property type="entry name" value="PUTATIVE (AFU_ORTHOLOGUE AFUA_2G17250)-RELATED"/>
    <property type="match status" value="1"/>
</dbReference>
<comment type="caution">
    <text evidence="3">The sequence shown here is derived from an EMBL/GenBank/DDBJ whole genome shotgun (WGS) entry which is preliminary data.</text>
</comment>
<sequence length="248" mass="27308">MKLPNILPIFFLSWAAVKATPVSKSLKPPYFLLIGDSTVAVRGGWGDGLLSYLKEPAQGENRGKSGSTTVSWKANGRWDNLLEALDTYKADYEPIVTIQFGHNDQKSMTLEEYRANLKSLVVDIEDAGGVPIVITSLTRRNFENGEVIQDLKEWRGKAIAVAKEVGVKYLDLNAASTRYINAIGEEDAAYYNLNGSDGTHLSPAGEVVFGRMTLDLLLAKRTDLEAYFEPNEELSEKIARGIFATGDE</sequence>
<evidence type="ECO:0000256" key="1">
    <source>
        <dbReference type="SAM" id="SignalP"/>
    </source>
</evidence>